<dbReference type="NCBIfam" id="TIGR01730">
    <property type="entry name" value="RND_mfp"/>
    <property type="match status" value="1"/>
</dbReference>
<dbReference type="EMBL" id="FODO01000010">
    <property type="protein sequence ID" value="SEO45469.1"/>
    <property type="molecule type" value="Genomic_DNA"/>
</dbReference>
<dbReference type="GO" id="GO:0015562">
    <property type="term" value="F:efflux transmembrane transporter activity"/>
    <property type="evidence" value="ECO:0007669"/>
    <property type="project" value="TreeGrafter"/>
</dbReference>
<feature type="domain" description="CusB-like beta-barrel" evidence="3">
    <location>
        <begin position="226"/>
        <end position="293"/>
    </location>
</feature>
<keyword evidence="2" id="KW-0812">Transmembrane</keyword>
<gene>
    <name evidence="5" type="ORF">SAMN05216333_11024</name>
</gene>
<feature type="domain" description="Multidrug resistance protein MdtA-like C-terminal permuted SH3" evidence="4">
    <location>
        <begin position="302"/>
        <end position="355"/>
    </location>
</feature>
<dbReference type="Pfam" id="PF25967">
    <property type="entry name" value="RND-MFP_C"/>
    <property type="match status" value="1"/>
</dbReference>
<evidence type="ECO:0000259" key="3">
    <source>
        <dbReference type="Pfam" id="PF25954"/>
    </source>
</evidence>
<protein>
    <submittedName>
        <fullName evidence="5">RND family efflux transporter, MFP subunit</fullName>
    </submittedName>
</protein>
<comment type="similarity">
    <text evidence="1">Belongs to the membrane fusion protein (MFP) (TC 8.A.1) family.</text>
</comment>
<dbReference type="OrthoDB" id="9783047at2"/>
<sequence>MFSAHGQKNTGRIITAGAVTLVLILLLIYMQGGFIGKVTPGTTPLTREADPPPGLTAAVTEQQVGDILAWPGVVKSRTVADIAPRLTARIVEIKVNAGDTVKKGDVIARLDERDLRAQEKAALAALAGANAHAVRSSADKQRISSLYEKEAATRERYDAVVALAKEAQASAGQASGALNEIRVRLADTLLLAPFDGIVVKRLKQPGDMGMPGVPVVTLQVPRGLRLEVEVPAACAGAFHPGESVVVRIDTLDQTFSATIDEIIPEMDAHTHSQLIKIALPAVEGLKPGHFGWLKQACEEHTALLIPASAVQYLGQLEIVRVLSNGRQSTRHIRTGKTFGDRVEVISGLHAGEIVMSDPRQAQ</sequence>
<evidence type="ECO:0000256" key="2">
    <source>
        <dbReference type="SAM" id="Phobius"/>
    </source>
</evidence>
<dbReference type="InterPro" id="IPR058627">
    <property type="entry name" value="MdtA-like_C"/>
</dbReference>
<evidence type="ECO:0000313" key="5">
    <source>
        <dbReference type="EMBL" id="SEO45469.1"/>
    </source>
</evidence>
<dbReference type="Gene3D" id="2.40.420.20">
    <property type="match status" value="1"/>
</dbReference>
<proteinExistence type="inferred from homology"/>
<dbReference type="Gene3D" id="1.10.287.470">
    <property type="entry name" value="Helix hairpin bin"/>
    <property type="match status" value="1"/>
</dbReference>
<dbReference type="RefSeq" id="WP_090317952.1">
    <property type="nucleotide sequence ID" value="NZ_FNOE01000008.1"/>
</dbReference>
<evidence type="ECO:0000256" key="1">
    <source>
        <dbReference type="ARBA" id="ARBA00009477"/>
    </source>
</evidence>
<feature type="transmembrane region" description="Helical" evidence="2">
    <location>
        <begin position="12"/>
        <end position="30"/>
    </location>
</feature>
<dbReference type="InterPro" id="IPR058792">
    <property type="entry name" value="Beta-barrel_RND_2"/>
</dbReference>
<dbReference type="InterPro" id="IPR006143">
    <property type="entry name" value="RND_pump_MFP"/>
</dbReference>
<keyword evidence="2" id="KW-1133">Transmembrane helix</keyword>
<evidence type="ECO:0000313" key="6">
    <source>
        <dbReference type="Proteomes" id="UP000198814"/>
    </source>
</evidence>
<keyword evidence="6" id="KW-1185">Reference proteome</keyword>
<dbReference type="Proteomes" id="UP000198814">
    <property type="component" value="Unassembled WGS sequence"/>
</dbReference>
<keyword evidence="2" id="KW-0472">Membrane</keyword>
<dbReference type="AlphaFoldDB" id="A0A1H8PU00"/>
<dbReference type="SUPFAM" id="SSF111369">
    <property type="entry name" value="HlyD-like secretion proteins"/>
    <property type="match status" value="1"/>
</dbReference>
<reference evidence="6" key="1">
    <citation type="submission" date="2016-10" db="EMBL/GenBank/DDBJ databases">
        <authorList>
            <person name="Varghese N."/>
            <person name="Submissions S."/>
        </authorList>
    </citation>
    <scope>NUCLEOTIDE SEQUENCE [LARGE SCALE GENOMIC DNA]</scope>
    <source>
        <strain evidence="6">Nm76</strain>
    </source>
</reference>
<dbReference type="PANTHER" id="PTHR30469:SF15">
    <property type="entry name" value="HLYD FAMILY OF SECRETION PROTEINS"/>
    <property type="match status" value="1"/>
</dbReference>
<dbReference type="Pfam" id="PF25954">
    <property type="entry name" value="Beta-barrel_RND_2"/>
    <property type="match status" value="1"/>
</dbReference>
<dbReference type="Gene3D" id="2.40.30.170">
    <property type="match status" value="1"/>
</dbReference>
<dbReference type="Gene3D" id="2.40.50.100">
    <property type="match status" value="1"/>
</dbReference>
<dbReference type="PANTHER" id="PTHR30469">
    <property type="entry name" value="MULTIDRUG RESISTANCE PROTEIN MDTA"/>
    <property type="match status" value="1"/>
</dbReference>
<dbReference type="STRING" id="42354.SAMN05216333_11024"/>
<accession>A0A1H8PU00</accession>
<evidence type="ECO:0000259" key="4">
    <source>
        <dbReference type="Pfam" id="PF25967"/>
    </source>
</evidence>
<dbReference type="GO" id="GO:1990281">
    <property type="term" value="C:efflux pump complex"/>
    <property type="evidence" value="ECO:0007669"/>
    <property type="project" value="TreeGrafter"/>
</dbReference>
<organism evidence="5 6">
    <name type="scientific">Nitrosomonas oligotropha</name>
    <dbReference type="NCBI Taxonomy" id="42354"/>
    <lineage>
        <taxon>Bacteria</taxon>
        <taxon>Pseudomonadati</taxon>
        <taxon>Pseudomonadota</taxon>
        <taxon>Betaproteobacteria</taxon>
        <taxon>Nitrosomonadales</taxon>
        <taxon>Nitrosomonadaceae</taxon>
        <taxon>Nitrosomonas</taxon>
    </lineage>
</organism>
<name>A0A1H8PU00_9PROT</name>